<dbReference type="AlphaFoldDB" id="A0A426TUT7"/>
<evidence type="ECO:0000259" key="3">
    <source>
        <dbReference type="Pfam" id="PF01073"/>
    </source>
</evidence>
<sequence>MQKLYLVIGGSGFVGQHLVRALLAAGCAVRVFDQKPLTDGLPVEFMAGDLRDPAAVQRACAGAHTVFHAASLVDWRAGSRALLHAVNVTGTRHVLAACSAQPGTRLVYTSSIDVVFDGRPIPNGDERLSYARRHLDDYGHSKMLAEREVLAANGHNGLATCALRLAGVYGPGDAHRLPAVVALARQGRMVRIGDGQARFNHVYVENAAYAHCLAAERLAAGAPVAGSAYFIIDHPPRNFFDFVSAFPQAMGLPAAQRVLSSRVAYALALLLEGWAYLTRSRKVALTRYIVASTCRDFYFSGAKAARELGYQPPVSEAEAFSRTLEWLNSLGG</sequence>
<protein>
    <submittedName>
        <fullName evidence="4">NAD-dependent epimerase/dehydratase family protein</fullName>
    </submittedName>
</protein>
<proteinExistence type="inferred from homology"/>
<dbReference type="Proteomes" id="UP000280307">
    <property type="component" value="Unassembled WGS sequence"/>
</dbReference>
<evidence type="ECO:0000256" key="1">
    <source>
        <dbReference type="ARBA" id="ARBA00009219"/>
    </source>
</evidence>
<dbReference type="InterPro" id="IPR002225">
    <property type="entry name" value="3Beta_OHSteriod_DH/Estase"/>
</dbReference>
<evidence type="ECO:0000256" key="2">
    <source>
        <dbReference type="ARBA" id="ARBA00023002"/>
    </source>
</evidence>
<comment type="similarity">
    <text evidence="1">Belongs to the 3-beta-HSD family.</text>
</comment>
<evidence type="ECO:0000313" key="4">
    <source>
        <dbReference type="EMBL" id="RRR69121.1"/>
    </source>
</evidence>
<dbReference type="GO" id="GO:0006694">
    <property type="term" value="P:steroid biosynthetic process"/>
    <property type="evidence" value="ECO:0007669"/>
    <property type="project" value="InterPro"/>
</dbReference>
<dbReference type="PANTHER" id="PTHR43245:SF51">
    <property type="entry name" value="SHORT CHAIN DEHYDROGENASE_REDUCTASE FAMILY 42E, MEMBER 2"/>
    <property type="match status" value="1"/>
</dbReference>
<name>A0A426TUT7_9CHLR</name>
<dbReference type="GO" id="GO:0016616">
    <property type="term" value="F:oxidoreductase activity, acting on the CH-OH group of donors, NAD or NADP as acceptor"/>
    <property type="evidence" value="ECO:0007669"/>
    <property type="project" value="InterPro"/>
</dbReference>
<evidence type="ECO:0000313" key="5">
    <source>
        <dbReference type="Proteomes" id="UP000280307"/>
    </source>
</evidence>
<dbReference type="Gene3D" id="3.40.50.720">
    <property type="entry name" value="NAD(P)-binding Rossmann-like Domain"/>
    <property type="match status" value="1"/>
</dbReference>
<comment type="caution">
    <text evidence="4">The sequence shown here is derived from an EMBL/GenBank/DDBJ whole genome shotgun (WGS) entry which is preliminary data.</text>
</comment>
<dbReference type="PANTHER" id="PTHR43245">
    <property type="entry name" value="BIFUNCTIONAL POLYMYXIN RESISTANCE PROTEIN ARNA"/>
    <property type="match status" value="1"/>
</dbReference>
<feature type="domain" description="3-beta hydroxysteroid dehydrogenase/isomerase" evidence="3">
    <location>
        <begin position="6"/>
        <end position="257"/>
    </location>
</feature>
<organism evidence="4 5">
    <name type="scientific">Candidatus Viridilinea halotolerans</name>
    <dbReference type="NCBI Taxonomy" id="2491704"/>
    <lineage>
        <taxon>Bacteria</taxon>
        <taxon>Bacillati</taxon>
        <taxon>Chloroflexota</taxon>
        <taxon>Chloroflexia</taxon>
        <taxon>Chloroflexales</taxon>
        <taxon>Chloroflexineae</taxon>
        <taxon>Oscillochloridaceae</taxon>
        <taxon>Candidatus Viridilinea</taxon>
    </lineage>
</organism>
<gene>
    <name evidence="4" type="ORF">EI684_16535</name>
</gene>
<dbReference type="InterPro" id="IPR036291">
    <property type="entry name" value="NAD(P)-bd_dom_sf"/>
</dbReference>
<dbReference type="SUPFAM" id="SSF51735">
    <property type="entry name" value="NAD(P)-binding Rossmann-fold domains"/>
    <property type="match status" value="1"/>
</dbReference>
<keyword evidence="2" id="KW-0560">Oxidoreductase</keyword>
<reference evidence="4 5" key="1">
    <citation type="submission" date="2018-12" db="EMBL/GenBank/DDBJ databases">
        <title>Genome Sequence of Candidatus Viridilinea halotolerans isolated from saline sulfide-rich spring.</title>
        <authorList>
            <person name="Grouzdev D.S."/>
            <person name="Burganskaya E.I."/>
            <person name="Krutkina M.S."/>
            <person name="Sukhacheva M.V."/>
            <person name="Gorlenko V.M."/>
        </authorList>
    </citation>
    <scope>NUCLEOTIDE SEQUENCE [LARGE SCALE GENOMIC DNA]</scope>
    <source>
        <strain evidence="4">Chok-6</strain>
    </source>
</reference>
<dbReference type="EMBL" id="RSAS01000667">
    <property type="protein sequence ID" value="RRR69121.1"/>
    <property type="molecule type" value="Genomic_DNA"/>
</dbReference>
<accession>A0A426TUT7</accession>
<dbReference type="Pfam" id="PF01073">
    <property type="entry name" value="3Beta_HSD"/>
    <property type="match status" value="1"/>
</dbReference>
<dbReference type="InterPro" id="IPR050177">
    <property type="entry name" value="Lipid_A_modif_metabolic_enz"/>
</dbReference>